<name>A0AAV5BS54_ELECO</name>
<dbReference type="EMBL" id="BQKI01000002">
    <property type="protein sequence ID" value="GJM88044.1"/>
    <property type="molecule type" value="Genomic_DNA"/>
</dbReference>
<keyword evidence="4" id="KW-1185">Reference proteome</keyword>
<evidence type="ECO:0000313" key="3">
    <source>
        <dbReference type="EMBL" id="GJM88044.1"/>
    </source>
</evidence>
<proteinExistence type="predicted"/>
<keyword evidence="2" id="KW-0812">Transmembrane</keyword>
<protein>
    <submittedName>
        <fullName evidence="3">Uncharacterized protein</fullName>
    </submittedName>
</protein>
<reference evidence="3" key="1">
    <citation type="journal article" date="2018" name="DNA Res.">
        <title>Multiple hybrid de novo genome assembly of finger millet, an orphan allotetraploid crop.</title>
        <authorList>
            <person name="Hatakeyama M."/>
            <person name="Aluri S."/>
            <person name="Balachadran M.T."/>
            <person name="Sivarajan S.R."/>
            <person name="Patrignani A."/>
            <person name="Gruter S."/>
            <person name="Poveda L."/>
            <person name="Shimizu-Inatsugi R."/>
            <person name="Baeten J."/>
            <person name="Francoijs K.J."/>
            <person name="Nataraja K.N."/>
            <person name="Reddy Y.A.N."/>
            <person name="Phadnis S."/>
            <person name="Ravikumar R.L."/>
            <person name="Schlapbach R."/>
            <person name="Sreeman S.M."/>
            <person name="Shimizu K.K."/>
        </authorList>
    </citation>
    <scope>NUCLEOTIDE SEQUENCE</scope>
</reference>
<feature type="transmembrane region" description="Helical" evidence="2">
    <location>
        <begin position="69"/>
        <end position="91"/>
    </location>
</feature>
<reference evidence="3" key="2">
    <citation type="submission" date="2021-12" db="EMBL/GenBank/DDBJ databases">
        <title>Resequencing data analysis of finger millet.</title>
        <authorList>
            <person name="Hatakeyama M."/>
            <person name="Aluri S."/>
            <person name="Balachadran M.T."/>
            <person name="Sivarajan S.R."/>
            <person name="Poveda L."/>
            <person name="Shimizu-Inatsugi R."/>
            <person name="Schlapbach R."/>
            <person name="Sreeman S.M."/>
            <person name="Shimizu K.K."/>
        </authorList>
    </citation>
    <scope>NUCLEOTIDE SEQUENCE</scope>
</reference>
<organism evidence="3 4">
    <name type="scientific">Eleusine coracana subsp. coracana</name>
    <dbReference type="NCBI Taxonomy" id="191504"/>
    <lineage>
        <taxon>Eukaryota</taxon>
        <taxon>Viridiplantae</taxon>
        <taxon>Streptophyta</taxon>
        <taxon>Embryophyta</taxon>
        <taxon>Tracheophyta</taxon>
        <taxon>Spermatophyta</taxon>
        <taxon>Magnoliopsida</taxon>
        <taxon>Liliopsida</taxon>
        <taxon>Poales</taxon>
        <taxon>Poaceae</taxon>
        <taxon>PACMAD clade</taxon>
        <taxon>Chloridoideae</taxon>
        <taxon>Cynodonteae</taxon>
        <taxon>Eleusininae</taxon>
        <taxon>Eleusine</taxon>
    </lineage>
</organism>
<dbReference type="Proteomes" id="UP001054889">
    <property type="component" value="Unassembled WGS sequence"/>
</dbReference>
<feature type="region of interest" description="Disordered" evidence="1">
    <location>
        <begin position="19"/>
        <end position="58"/>
    </location>
</feature>
<evidence type="ECO:0000256" key="1">
    <source>
        <dbReference type="SAM" id="MobiDB-lite"/>
    </source>
</evidence>
<keyword evidence="2" id="KW-0472">Membrane</keyword>
<dbReference type="AlphaFoldDB" id="A0AAV5BS54"/>
<comment type="caution">
    <text evidence="3">The sequence shown here is derived from an EMBL/GenBank/DDBJ whole genome shotgun (WGS) entry which is preliminary data.</text>
</comment>
<evidence type="ECO:0000256" key="2">
    <source>
        <dbReference type="SAM" id="Phobius"/>
    </source>
</evidence>
<accession>A0AAV5BS54</accession>
<sequence length="115" mass="13566">MKTWLPHRNYEPQYLRLVSDQTSASQAESTDQDKGSSLQRMPEAEEQTVTNPSGEVVASEDPVVPEEPLWLNIFLFFLTFCSWWCYEFMLYRAKRLISRMFLKKIPSWKIALLEN</sequence>
<keyword evidence="2" id="KW-1133">Transmembrane helix</keyword>
<feature type="compositionally biased region" description="Polar residues" evidence="1">
    <location>
        <begin position="19"/>
        <end position="39"/>
    </location>
</feature>
<evidence type="ECO:0000313" key="4">
    <source>
        <dbReference type="Proteomes" id="UP001054889"/>
    </source>
</evidence>
<gene>
    <name evidence="3" type="primary">ga04063</name>
    <name evidence="3" type="ORF">PR202_ga04063</name>
</gene>